<sequence>MASVAAASRAVAEAKNDSDEFMRMLLAAAALLSLLATHAYARNVAVPDKDPAVTITVPDSWETEAITYGYSAQSPDKDIFFSVEFASARDVGKMIDNNAAWMKDNNIKDVPPKKVETPFNGIPATIFQFETSDDDGPTTVELILLPAGKNRVVMLTLWGSDAERTRHGAAIDTIMSSVKAIQ</sequence>
<name>A0A2S4M012_9HYPH</name>
<keyword evidence="2" id="KW-1185">Reference proteome</keyword>
<protein>
    <submittedName>
        <fullName evidence="1">Uncharacterized protein</fullName>
    </submittedName>
</protein>
<gene>
    <name evidence="1" type="ORF">CYD53_11620</name>
</gene>
<proteinExistence type="predicted"/>
<dbReference type="Proteomes" id="UP000236919">
    <property type="component" value="Unassembled WGS sequence"/>
</dbReference>
<dbReference type="EMBL" id="PQFZ01000016">
    <property type="protein sequence ID" value="POR47998.1"/>
    <property type="molecule type" value="Genomic_DNA"/>
</dbReference>
<accession>A0A2S4M012</accession>
<comment type="caution">
    <text evidence="1">The sequence shown here is derived from an EMBL/GenBank/DDBJ whole genome shotgun (WGS) entry which is preliminary data.</text>
</comment>
<evidence type="ECO:0000313" key="1">
    <source>
        <dbReference type="EMBL" id="POR47998.1"/>
    </source>
</evidence>
<reference evidence="1 2" key="1">
    <citation type="submission" date="2018-01" db="EMBL/GenBank/DDBJ databases">
        <title>Genomic Encyclopedia of Type Strains, Phase III (KMG-III): the genomes of soil and plant-associated and newly described type strains.</title>
        <authorList>
            <person name="Whitman W."/>
        </authorList>
    </citation>
    <scope>NUCLEOTIDE SEQUENCE [LARGE SCALE GENOMIC DNA]</scope>
    <source>
        <strain evidence="1 2">1131</strain>
    </source>
</reference>
<organism evidence="1 2">
    <name type="scientific">Bosea psychrotolerans</name>
    <dbReference type="NCBI Taxonomy" id="1871628"/>
    <lineage>
        <taxon>Bacteria</taxon>
        <taxon>Pseudomonadati</taxon>
        <taxon>Pseudomonadota</taxon>
        <taxon>Alphaproteobacteria</taxon>
        <taxon>Hyphomicrobiales</taxon>
        <taxon>Boseaceae</taxon>
        <taxon>Bosea</taxon>
    </lineage>
</organism>
<dbReference type="AlphaFoldDB" id="A0A2S4M012"/>
<evidence type="ECO:0000313" key="2">
    <source>
        <dbReference type="Proteomes" id="UP000236919"/>
    </source>
</evidence>